<dbReference type="SUPFAM" id="SSF55550">
    <property type="entry name" value="SH2 domain"/>
    <property type="match status" value="1"/>
</dbReference>
<dbReference type="Pfam" id="PF00017">
    <property type="entry name" value="SH2"/>
    <property type="match status" value="1"/>
</dbReference>
<evidence type="ECO:0000313" key="22">
    <source>
        <dbReference type="Proteomes" id="UP000694390"/>
    </source>
</evidence>
<dbReference type="InterPro" id="IPR048988">
    <property type="entry name" value="STAT_linker"/>
</dbReference>
<evidence type="ECO:0000256" key="6">
    <source>
        <dbReference type="ARBA" id="ARBA00022499"/>
    </source>
</evidence>
<keyword evidence="6" id="KW-1017">Isopeptide bond</keyword>
<evidence type="ECO:0000259" key="20">
    <source>
        <dbReference type="PROSITE" id="PS50001"/>
    </source>
</evidence>
<keyword evidence="15 19" id="KW-0010">Activator</keyword>
<evidence type="ECO:0000256" key="13">
    <source>
        <dbReference type="ARBA" id="ARBA00023054"/>
    </source>
</evidence>
<proteinExistence type="inferred from homology"/>
<keyword evidence="10" id="KW-0007">Acetylation</keyword>
<dbReference type="GO" id="GO:0051607">
    <property type="term" value="P:defense response to virus"/>
    <property type="evidence" value="ECO:0007669"/>
    <property type="project" value="UniProtKB-ARBA"/>
</dbReference>
<dbReference type="GO" id="GO:0005737">
    <property type="term" value="C:cytoplasm"/>
    <property type="evidence" value="ECO:0007669"/>
    <property type="project" value="UniProtKB-SubCell"/>
</dbReference>
<dbReference type="PROSITE" id="PS50001">
    <property type="entry name" value="SH2"/>
    <property type="match status" value="1"/>
</dbReference>
<keyword evidence="17 19" id="KW-0539">Nucleus</keyword>
<dbReference type="CDD" id="cd10375">
    <property type="entry name" value="SH2_STAT4"/>
    <property type="match status" value="1"/>
</dbReference>
<dbReference type="Pfam" id="PF01017">
    <property type="entry name" value="STAT_alpha"/>
    <property type="match status" value="1"/>
</dbReference>
<dbReference type="SUPFAM" id="SSF48092">
    <property type="entry name" value="Transcription factor STAT-4 N-domain"/>
    <property type="match status" value="1"/>
</dbReference>
<dbReference type="InterPro" id="IPR013801">
    <property type="entry name" value="STAT_TF_DNA-bd"/>
</dbReference>
<evidence type="ECO:0000256" key="1">
    <source>
        <dbReference type="ARBA" id="ARBA00004123"/>
    </source>
</evidence>
<name>A0A8C4WNK7_9SAUR</name>
<evidence type="ECO:0000256" key="8">
    <source>
        <dbReference type="ARBA" id="ARBA00022765"/>
    </source>
</evidence>
<dbReference type="SUPFAM" id="SSF47655">
    <property type="entry name" value="STAT"/>
    <property type="match status" value="1"/>
</dbReference>
<evidence type="ECO:0000256" key="7">
    <source>
        <dbReference type="ARBA" id="ARBA00022553"/>
    </source>
</evidence>
<evidence type="ECO:0000256" key="5">
    <source>
        <dbReference type="ARBA" id="ARBA00022490"/>
    </source>
</evidence>
<dbReference type="AlphaFoldDB" id="A0A8C4WNK7"/>
<dbReference type="InterPro" id="IPR029839">
    <property type="entry name" value="STAT4_DBD"/>
</dbReference>
<dbReference type="SMART" id="SM00964">
    <property type="entry name" value="STAT_int"/>
    <property type="match status" value="1"/>
</dbReference>
<evidence type="ECO:0000256" key="19">
    <source>
        <dbReference type="RuleBase" id="RU046415"/>
    </source>
</evidence>
<keyword evidence="11 18" id="KW-0727">SH2 domain</keyword>
<evidence type="ECO:0000256" key="11">
    <source>
        <dbReference type="ARBA" id="ARBA00022999"/>
    </source>
</evidence>
<dbReference type="GO" id="GO:0005654">
    <property type="term" value="C:nucleoplasm"/>
    <property type="evidence" value="ECO:0007669"/>
    <property type="project" value="UniProtKB-ARBA"/>
</dbReference>
<sequence length="738" mass="84631">MSQWSQVQQLEIKFLEQVDQFYDDNFPMEVRHLLAQWIESQDWEAASNNEPMATILLQNLLIQLDEQLDRVSQEKNLLLIHNLKRIRKLLQGKYHGNPMHITVIISNCLREERRILAAASMPVQGPLEKQLQNSVVSERQRNVEHKVSAIKNSAQDSTQSYRFITADSVTQPGDKNSVLMKQEMVMLQEMLNTLDYKRKEVLSKMAQVINESDVLMNNMLLEELLDWKRRQQIACIGGPLNSGLDQLQNCFTLLAESLFQIRRQLEKLDELLTKLTYDGDPILLQRPHLLERVNFLLYNLFRSSFVIERQPCMPTHPQRPMVLKTLIQFTVKLRLLIKLPELNYQIRVKATIDKNVATVSNRRFVLCGTHVKAMNMDESANGSLSVEFRHLQPKEMKSSAGSKGNEGPQMVTEELHSISFETQVSLYGLTIDLETSSLPVVMISNVSQLPNAWASIIWYNLLSKDSQNLGFFNNPPTANLSQLLEVLSWQFSSYVGRGLNSEQLNMLAEKLIGQQISYTDYQLSWAKFCKEHLPGKSFTFWVWLEAILDLIKKHILPLWIDGYIMGFVSKEKERVLLRDKMPGTFLLRFSESNLGGITFTWVDPSENGEVRFHSVEPYNKGRLTALPFADILRDYKVILADNVPENPLKYLYPDIPKDKAFGKYYSCQPNEVSRPTEGGVKGYVPAVFIPISKILYDSTDPHSPSDLLPMSPSVYAVLREHLSPTVIETAVCCNFFHS</sequence>
<keyword evidence="22" id="KW-1185">Reference proteome</keyword>
<dbReference type="InterPro" id="IPR036535">
    <property type="entry name" value="STAT_N_sf"/>
</dbReference>
<dbReference type="InterPro" id="IPR035856">
    <property type="entry name" value="STAT4_SH2"/>
</dbReference>
<keyword evidence="7 19" id="KW-0597">Phosphoprotein</keyword>
<evidence type="ECO:0000256" key="17">
    <source>
        <dbReference type="ARBA" id="ARBA00023242"/>
    </source>
</evidence>
<dbReference type="Pfam" id="PF02864">
    <property type="entry name" value="STAT_bind"/>
    <property type="match status" value="1"/>
</dbReference>
<keyword evidence="12 19" id="KW-0805">Transcription regulation</keyword>
<comment type="similarity">
    <text evidence="3 19">Belongs to the transcription factor STAT family.</text>
</comment>
<feature type="domain" description="SH2" evidence="20">
    <location>
        <begin position="559"/>
        <end position="637"/>
    </location>
</feature>
<keyword evidence="14 19" id="KW-0238">DNA-binding</keyword>
<evidence type="ECO:0000256" key="14">
    <source>
        <dbReference type="ARBA" id="ARBA00023125"/>
    </source>
</evidence>
<dbReference type="OrthoDB" id="19300at2759"/>
<evidence type="ECO:0000256" key="2">
    <source>
        <dbReference type="ARBA" id="ARBA00004496"/>
    </source>
</evidence>
<evidence type="ECO:0000256" key="4">
    <source>
        <dbReference type="ARBA" id="ARBA00022481"/>
    </source>
</evidence>
<dbReference type="InterPro" id="IPR000980">
    <property type="entry name" value="SH2"/>
</dbReference>
<dbReference type="FunFam" id="1.20.1050.20:FF:000001">
    <property type="entry name" value="Signal transducer and activator of transcription"/>
    <property type="match status" value="1"/>
</dbReference>
<dbReference type="GO" id="GO:0000981">
    <property type="term" value="F:DNA-binding transcription factor activity, RNA polymerase II-specific"/>
    <property type="evidence" value="ECO:0007669"/>
    <property type="project" value="UniProtKB-ARBA"/>
</dbReference>
<gene>
    <name evidence="21" type="primary">STAT4</name>
</gene>
<evidence type="ECO:0000256" key="16">
    <source>
        <dbReference type="ARBA" id="ARBA00023163"/>
    </source>
</evidence>
<accession>A0A8C4WNK7</accession>
<dbReference type="InterPro" id="IPR012345">
    <property type="entry name" value="STAT_TF_DNA-bd_N"/>
</dbReference>
<evidence type="ECO:0000256" key="12">
    <source>
        <dbReference type="ARBA" id="ARBA00023015"/>
    </source>
</evidence>
<dbReference type="InterPro" id="IPR036860">
    <property type="entry name" value="SH2_dom_sf"/>
</dbReference>
<dbReference type="InterPro" id="IPR008967">
    <property type="entry name" value="p53-like_TF_DNA-bd_sf"/>
</dbReference>
<reference evidence="21" key="1">
    <citation type="submission" date="2019-06" db="EMBL/GenBank/DDBJ databases">
        <title>G10K-VGP Goodes thornscrub tortoise genome, primary haplotype.</title>
        <authorList>
            <person name="Murphy B."/>
            <person name="Edwards T."/>
            <person name="Rhie A."/>
            <person name="Koren S."/>
            <person name="Phillippy A."/>
            <person name="Fedrigo O."/>
            <person name="Haase B."/>
            <person name="Mountcastle J."/>
            <person name="Lewin H."/>
            <person name="Damas J."/>
            <person name="Howe K."/>
            <person name="Formenti G."/>
            <person name="Myers G."/>
            <person name="Durbin R."/>
            <person name="Jarvis E.D."/>
        </authorList>
    </citation>
    <scope>NUCLEOTIDE SEQUENCE [LARGE SCALE GENOMIC DNA]</scope>
</reference>
<reference evidence="21" key="2">
    <citation type="submission" date="2025-08" db="UniProtKB">
        <authorList>
            <consortium name="Ensembl"/>
        </authorList>
    </citation>
    <scope>IDENTIFICATION</scope>
</reference>
<dbReference type="GO" id="GO:0060337">
    <property type="term" value="P:type I interferon-mediated signaling pathway"/>
    <property type="evidence" value="ECO:0007669"/>
    <property type="project" value="UniProtKB-ARBA"/>
</dbReference>
<dbReference type="PANTHER" id="PTHR11801">
    <property type="entry name" value="SIGNAL TRANSDUCER AND ACTIVATOR OF TRANSCRIPTION"/>
    <property type="match status" value="1"/>
</dbReference>
<evidence type="ECO:0000256" key="18">
    <source>
        <dbReference type="PROSITE-ProRule" id="PRU00191"/>
    </source>
</evidence>
<evidence type="ECO:0000256" key="3">
    <source>
        <dbReference type="ARBA" id="ARBA00005586"/>
    </source>
</evidence>
<dbReference type="Pfam" id="PF21354">
    <property type="entry name" value="STAT_linker"/>
    <property type="match status" value="1"/>
</dbReference>
<keyword evidence="5 19" id="KW-0963">Cytoplasm</keyword>
<dbReference type="Proteomes" id="UP000694390">
    <property type="component" value="Chromosome 11"/>
</dbReference>
<keyword evidence="13" id="KW-0175">Coiled coil</keyword>
<dbReference type="InterPro" id="IPR001217">
    <property type="entry name" value="STAT"/>
</dbReference>
<protein>
    <recommendedName>
        <fullName evidence="19">Signal transducer and activator of transcription</fullName>
    </recommendedName>
</protein>
<keyword evidence="9" id="KW-0832">Ubl conjugation</keyword>
<dbReference type="Gene3D" id="1.20.1050.20">
    <property type="entry name" value="STAT transcription factor, all-alpha domain"/>
    <property type="match status" value="1"/>
</dbReference>
<keyword evidence="16 19" id="KW-0804">Transcription</keyword>
<dbReference type="CDD" id="cd16848">
    <property type="entry name" value="STAT4_DBD"/>
    <property type="match status" value="1"/>
</dbReference>
<dbReference type="GO" id="GO:0051093">
    <property type="term" value="P:negative regulation of developmental process"/>
    <property type="evidence" value="ECO:0007669"/>
    <property type="project" value="UniProtKB-ARBA"/>
</dbReference>
<dbReference type="SUPFAM" id="SSF49417">
    <property type="entry name" value="p53-like transcription factors"/>
    <property type="match status" value="1"/>
</dbReference>
<dbReference type="FunFam" id="2.60.40.630:FF:000001">
    <property type="entry name" value="Signal transducer and activator of transcription"/>
    <property type="match status" value="1"/>
</dbReference>
<evidence type="ECO:0000313" key="21">
    <source>
        <dbReference type="Ensembl" id="ENSGEVP00005019704.1"/>
    </source>
</evidence>
<dbReference type="Pfam" id="PF02865">
    <property type="entry name" value="STAT_int"/>
    <property type="match status" value="1"/>
</dbReference>
<evidence type="ECO:0000256" key="10">
    <source>
        <dbReference type="ARBA" id="ARBA00022990"/>
    </source>
</evidence>
<dbReference type="Gene3D" id="2.60.40.630">
    <property type="entry name" value="STAT transcription factor, DNA-binding domain"/>
    <property type="match status" value="1"/>
</dbReference>
<dbReference type="Gene3D" id="1.10.238.10">
    <property type="entry name" value="EF-hand"/>
    <property type="match status" value="1"/>
</dbReference>
<dbReference type="GO" id="GO:0007259">
    <property type="term" value="P:cell surface receptor signaling pathway via JAK-STAT"/>
    <property type="evidence" value="ECO:0007669"/>
    <property type="project" value="UniProtKB-ARBA"/>
</dbReference>
<dbReference type="InterPro" id="IPR013800">
    <property type="entry name" value="STAT_TF_alpha"/>
</dbReference>
<dbReference type="GO" id="GO:0003677">
    <property type="term" value="F:DNA binding"/>
    <property type="evidence" value="ECO:0007669"/>
    <property type="project" value="UniProtKB-KW"/>
</dbReference>
<dbReference type="Ensembl" id="ENSGEVT00005020696.1">
    <property type="protein sequence ID" value="ENSGEVP00005019704.1"/>
    <property type="gene ID" value="ENSGEVG00005013398.1"/>
</dbReference>
<dbReference type="GeneTree" id="ENSGT01050000244905"/>
<dbReference type="FunFam" id="3.30.505.10:FF:000003">
    <property type="entry name" value="Signal transducer and activator of transcription"/>
    <property type="match status" value="1"/>
</dbReference>
<keyword evidence="4" id="KW-0488">Methylation</keyword>
<evidence type="ECO:0000256" key="9">
    <source>
        <dbReference type="ARBA" id="ARBA00022843"/>
    </source>
</evidence>
<organism evidence="21 22">
    <name type="scientific">Gopherus evgoodei</name>
    <name type="common">Goodes thornscrub tortoise</name>
    <dbReference type="NCBI Taxonomy" id="1825980"/>
    <lineage>
        <taxon>Eukaryota</taxon>
        <taxon>Metazoa</taxon>
        <taxon>Chordata</taxon>
        <taxon>Craniata</taxon>
        <taxon>Vertebrata</taxon>
        <taxon>Euteleostomi</taxon>
        <taxon>Archelosauria</taxon>
        <taxon>Testudinata</taxon>
        <taxon>Testudines</taxon>
        <taxon>Cryptodira</taxon>
        <taxon>Durocryptodira</taxon>
        <taxon>Testudinoidea</taxon>
        <taxon>Testudinidae</taxon>
        <taxon>Gopherus</taxon>
    </lineage>
</organism>
<dbReference type="InterPro" id="IPR013799">
    <property type="entry name" value="STAT_TF_prot_interaction"/>
</dbReference>
<dbReference type="InterPro" id="IPR015988">
    <property type="entry name" value="STAT_TF_CC"/>
</dbReference>
<dbReference type="GO" id="GO:0042981">
    <property type="term" value="P:regulation of apoptotic process"/>
    <property type="evidence" value="ECO:0007669"/>
    <property type="project" value="UniProtKB-ARBA"/>
</dbReference>
<dbReference type="Gene3D" id="1.10.532.10">
    <property type="entry name" value="STAT transcription factor, N-terminal domain"/>
    <property type="match status" value="1"/>
</dbReference>
<reference evidence="21" key="3">
    <citation type="submission" date="2025-09" db="UniProtKB">
        <authorList>
            <consortium name="Ensembl"/>
        </authorList>
    </citation>
    <scope>IDENTIFICATION</scope>
</reference>
<keyword evidence="8" id="KW-0013">ADP-ribosylation</keyword>
<dbReference type="GO" id="GO:0060333">
    <property type="term" value="P:type II interferon-mediated signaling pathway"/>
    <property type="evidence" value="ECO:0007669"/>
    <property type="project" value="UniProtKB-ARBA"/>
</dbReference>
<comment type="subcellular location">
    <subcellularLocation>
        <location evidence="2 19">Cytoplasm</location>
    </subcellularLocation>
    <subcellularLocation>
        <location evidence="1 19">Nucleus</location>
    </subcellularLocation>
</comment>
<dbReference type="FunFam" id="1.10.238.10:FF:000012">
    <property type="entry name" value="Signal transducer and activator of transcription"/>
    <property type="match status" value="1"/>
</dbReference>
<dbReference type="FunFam" id="1.10.532.10:FF:000001">
    <property type="entry name" value="Signal transducer and activator of transcription"/>
    <property type="match status" value="1"/>
</dbReference>
<evidence type="ECO:0000256" key="15">
    <source>
        <dbReference type="ARBA" id="ARBA00023159"/>
    </source>
</evidence>
<dbReference type="Gene3D" id="3.30.505.10">
    <property type="entry name" value="SH2 domain"/>
    <property type="match status" value="1"/>
</dbReference>